<sequence length="454" mass="50336">MYNFIRLSRKIVSCIIHQTPGVSQDTALRKRQCYRAMVMMVRRCSQSATPDLPNCNVGTIGHVDHGKTTLTAAITRVLQKTGQSSFVSYDQIDKAPEEKKRGITINTAHISYSSTLRHYAHTDCPGHADYIKNMISGASQMDGAILVVAANDGQMPQTREHLLLTRQIGVKKLVVYINKADLVDEDVLELVELEVRELLDHFGFDEDSTPFITGSALLALQGDQSPYGEPSVLRLVAAMDDYLETPSRCLDSPFLLPIDNYFNVPGRGSVVTGTLVQGVVRKGDNAELLGYDKQLKAVASSLQVFKKNVSRVEAGENVGILLRGIRMEILERGMVLCAFGSQNLINRFEATMYLMTKAEGGRSRPITSAYIQQLFCQTWNVACRIDLSKGAKMMMPGDHETVEVTLLEKMVLLPSQSFTVRENNVTIATGIITKILPTISIPQKRFEKVDFDSL</sequence>
<dbReference type="Pfam" id="PF00009">
    <property type="entry name" value="GTP_EFTU"/>
    <property type="match status" value="1"/>
</dbReference>
<dbReference type="PROSITE" id="PS00301">
    <property type="entry name" value="G_TR_1"/>
    <property type="match status" value="1"/>
</dbReference>
<dbReference type="GO" id="GO:0070125">
    <property type="term" value="P:mitochondrial translational elongation"/>
    <property type="evidence" value="ECO:0007669"/>
    <property type="project" value="TreeGrafter"/>
</dbReference>
<evidence type="ECO:0000256" key="7">
    <source>
        <dbReference type="ARBA" id="ARBA00022768"/>
    </source>
</evidence>
<keyword evidence="14" id="KW-1185">Reference proteome</keyword>
<name>A0AAE1P5E4_9EUCA</name>
<dbReference type="GO" id="GO:0005739">
    <property type="term" value="C:mitochondrion"/>
    <property type="evidence" value="ECO:0007669"/>
    <property type="project" value="TreeGrafter"/>
</dbReference>
<dbReference type="Pfam" id="PF03143">
    <property type="entry name" value="GTP_EFTU_D3"/>
    <property type="match status" value="1"/>
</dbReference>
<dbReference type="PRINTS" id="PR00315">
    <property type="entry name" value="ELONGATNFCT"/>
</dbReference>
<dbReference type="InterPro" id="IPR005225">
    <property type="entry name" value="Small_GTP-bd"/>
</dbReference>
<evidence type="ECO:0000313" key="13">
    <source>
        <dbReference type="EMBL" id="KAK4302415.1"/>
    </source>
</evidence>
<evidence type="ECO:0000256" key="5">
    <source>
        <dbReference type="ARBA" id="ARBA00022723"/>
    </source>
</evidence>
<dbReference type="InterPro" id="IPR050055">
    <property type="entry name" value="EF-Tu_GTPase"/>
</dbReference>
<dbReference type="InterPro" id="IPR009001">
    <property type="entry name" value="Transl_elong_EF1A/Init_IF2_C"/>
</dbReference>
<gene>
    <name evidence="13" type="ORF">Pmani_025495</name>
</gene>
<dbReference type="GO" id="GO:0005525">
    <property type="term" value="F:GTP binding"/>
    <property type="evidence" value="ECO:0007669"/>
    <property type="project" value="UniProtKB-KW"/>
</dbReference>
<dbReference type="Gene3D" id="2.40.30.10">
    <property type="entry name" value="Translation factors"/>
    <property type="match status" value="2"/>
</dbReference>
<keyword evidence="9" id="KW-0460">Magnesium</keyword>
<keyword evidence="5" id="KW-0479">Metal-binding</keyword>
<evidence type="ECO:0000256" key="9">
    <source>
        <dbReference type="ARBA" id="ARBA00022842"/>
    </source>
</evidence>
<dbReference type="AlphaFoldDB" id="A0AAE1P5E4"/>
<dbReference type="NCBIfam" id="TIGR00231">
    <property type="entry name" value="small_GTP"/>
    <property type="match status" value="1"/>
</dbReference>
<dbReference type="SUPFAM" id="SSF52540">
    <property type="entry name" value="P-loop containing nucleoside triphosphate hydrolases"/>
    <property type="match status" value="1"/>
</dbReference>
<evidence type="ECO:0000259" key="12">
    <source>
        <dbReference type="PROSITE" id="PS51722"/>
    </source>
</evidence>
<feature type="domain" description="Tr-type G" evidence="12">
    <location>
        <begin position="52"/>
        <end position="247"/>
    </location>
</feature>
<dbReference type="InterPro" id="IPR000795">
    <property type="entry name" value="T_Tr_GTP-bd_dom"/>
</dbReference>
<dbReference type="FunFam" id="2.40.30.10:FF:000085">
    <property type="entry name" value="Elongation factor Tu"/>
    <property type="match status" value="1"/>
</dbReference>
<dbReference type="NCBIfam" id="NF000766">
    <property type="entry name" value="PRK00049.1"/>
    <property type="match status" value="1"/>
</dbReference>
<dbReference type="GO" id="GO:0003924">
    <property type="term" value="F:GTPase activity"/>
    <property type="evidence" value="ECO:0007669"/>
    <property type="project" value="InterPro"/>
</dbReference>
<dbReference type="NCBIfam" id="NF009372">
    <property type="entry name" value="PRK12735.1"/>
    <property type="match status" value="1"/>
</dbReference>
<dbReference type="GO" id="GO:0003746">
    <property type="term" value="F:translation elongation factor activity"/>
    <property type="evidence" value="ECO:0007669"/>
    <property type="project" value="UniProtKB-KW"/>
</dbReference>
<organism evidence="13 14">
    <name type="scientific">Petrolisthes manimaculis</name>
    <dbReference type="NCBI Taxonomy" id="1843537"/>
    <lineage>
        <taxon>Eukaryota</taxon>
        <taxon>Metazoa</taxon>
        <taxon>Ecdysozoa</taxon>
        <taxon>Arthropoda</taxon>
        <taxon>Crustacea</taxon>
        <taxon>Multicrustacea</taxon>
        <taxon>Malacostraca</taxon>
        <taxon>Eumalacostraca</taxon>
        <taxon>Eucarida</taxon>
        <taxon>Decapoda</taxon>
        <taxon>Pleocyemata</taxon>
        <taxon>Anomura</taxon>
        <taxon>Galatheoidea</taxon>
        <taxon>Porcellanidae</taxon>
        <taxon>Petrolisthes</taxon>
    </lineage>
</organism>
<proteinExistence type="inferred from homology"/>
<dbReference type="InterPro" id="IPR009000">
    <property type="entry name" value="Transl_B-barrel_sf"/>
</dbReference>
<keyword evidence="11" id="KW-0342">GTP-binding</keyword>
<dbReference type="FunFam" id="3.40.50.300:FF:000576">
    <property type="entry name" value="Elongation factor Tu"/>
    <property type="match status" value="1"/>
</dbReference>
<evidence type="ECO:0000256" key="8">
    <source>
        <dbReference type="ARBA" id="ARBA00022801"/>
    </source>
</evidence>
<protein>
    <recommendedName>
        <fullName evidence="3">protein-synthesizing GTPase</fullName>
        <ecNumber evidence="3">3.6.5.3</ecNumber>
    </recommendedName>
</protein>
<comment type="subunit">
    <text evidence="2">Monomer.</text>
</comment>
<evidence type="ECO:0000256" key="3">
    <source>
        <dbReference type="ARBA" id="ARBA00011986"/>
    </source>
</evidence>
<keyword evidence="10" id="KW-0648">Protein biosynthesis</keyword>
<dbReference type="CDD" id="cd01884">
    <property type="entry name" value="EF_Tu"/>
    <property type="match status" value="1"/>
</dbReference>
<dbReference type="GO" id="GO:0046872">
    <property type="term" value="F:metal ion binding"/>
    <property type="evidence" value="ECO:0007669"/>
    <property type="project" value="UniProtKB-KW"/>
</dbReference>
<dbReference type="PROSITE" id="PS51722">
    <property type="entry name" value="G_TR_2"/>
    <property type="match status" value="1"/>
</dbReference>
<dbReference type="CDD" id="cd03706">
    <property type="entry name" value="mtEFTU_III"/>
    <property type="match status" value="1"/>
</dbReference>
<evidence type="ECO:0000256" key="4">
    <source>
        <dbReference type="ARBA" id="ARBA00022490"/>
    </source>
</evidence>
<dbReference type="PANTHER" id="PTHR43721">
    <property type="entry name" value="ELONGATION FACTOR TU-RELATED"/>
    <property type="match status" value="1"/>
</dbReference>
<keyword evidence="7" id="KW-0251">Elongation factor</keyword>
<dbReference type="InterPro" id="IPR041709">
    <property type="entry name" value="EF-Tu_GTP-bd"/>
</dbReference>
<keyword evidence="6" id="KW-0547">Nucleotide-binding</keyword>
<dbReference type="InterPro" id="IPR004161">
    <property type="entry name" value="EFTu-like_2"/>
</dbReference>
<evidence type="ECO:0000256" key="1">
    <source>
        <dbReference type="ARBA" id="ARBA00007249"/>
    </source>
</evidence>
<evidence type="ECO:0000256" key="6">
    <source>
        <dbReference type="ARBA" id="ARBA00022741"/>
    </source>
</evidence>
<reference evidence="13" key="1">
    <citation type="submission" date="2023-11" db="EMBL/GenBank/DDBJ databases">
        <title>Genome assemblies of two species of porcelain crab, Petrolisthes cinctipes and Petrolisthes manimaculis (Anomura: Porcellanidae).</title>
        <authorList>
            <person name="Angst P."/>
        </authorList>
    </citation>
    <scope>NUCLEOTIDE SEQUENCE</scope>
    <source>
        <strain evidence="13">PB745_02</strain>
        <tissue evidence="13">Gill</tissue>
    </source>
</reference>
<dbReference type="InterPro" id="IPR027417">
    <property type="entry name" value="P-loop_NTPase"/>
</dbReference>
<dbReference type="NCBIfam" id="NF009373">
    <property type="entry name" value="PRK12736.1"/>
    <property type="match status" value="1"/>
</dbReference>
<keyword evidence="4" id="KW-0963">Cytoplasm</keyword>
<dbReference type="Gene3D" id="3.40.50.300">
    <property type="entry name" value="P-loop containing nucleotide triphosphate hydrolases"/>
    <property type="match status" value="1"/>
</dbReference>
<dbReference type="SUPFAM" id="SSF50447">
    <property type="entry name" value="Translation proteins"/>
    <property type="match status" value="1"/>
</dbReference>
<dbReference type="Pfam" id="PF03144">
    <property type="entry name" value="GTP_EFTU_D2"/>
    <property type="match status" value="1"/>
</dbReference>
<dbReference type="Proteomes" id="UP001292094">
    <property type="component" value="Unassembled WGS sequence"/>
</dbReference>
<evidence type="ECO:0000256" key="2">
    <source>
        <dbReference type="ARBA" id="ARBA00011245"/>
    </source>
</evidence>
<comment type="similarity">
    <text evidence="1">Belongs to the TRAFAC class translation factor GTPase superfamily. Classic translation factor GTPase family. EF-Tu/EF-1A subfamily.</text>
</comment>
<keyword evidence="8" id="KW-0378">Hydrolase</keyword>
<dbReference type="PANTHER" id="PTHR43721:SF2">
    <property type="entry name" value="ELONGATION FACTOR TU, MITOCHONDRIAL"/>
    <property type="match status" value="1"/>
</dbReference>
<dbReference type="SUPFAM" id="SSF50465">
    <property type="entry name" value="EF-Tu/eEF-1alpha/eIF2-gamma C-terminal domain"/>
    <property type="match status" value="1"/>
</dbReference>
<dbReference type="EC" id="3.6.5.3" evidence="3"/>
<dbReference type="EMBL" id="JAWZYT010002738">
    <property type="protein sequence ID" value="KAK4302415.1"/>
    <property type="molecule type" value="Genomic_DNA"/>
</dbReference>
<accession>A0AAE1P5E4</accession>
<comment type="caution">
    <text evidence="13">The sequence shown here is derived from an EMBL/GenBank/DDBJ whole genome shotgun (WGS) entry which is preliminary data.</text>
</comment>
<evidence type="ECO:0000256" key="11">
    <source>
        <dbReference type="ARBA" id="ARBA00023134"/>
    </source>
</evidence>
<evidence type="ECO:0000313" key="14">
    <source>
        <dbReference type="Proteomes" id="UP001292094"/>
    </source>
</evidence>
<dbReference type="InterPro" id="IPR031157">
    <property type="entry name" value="G_TR_CS"/>
</dbReference>
<evidence type="ECO:0000256" key="10">
    <source>
        <dbReference type="ARBA" id="ARBA00022917"/>
    </source>
</evidence>
<dbReference type="InterPro" id="IPR004160">
    <property type="entry name" value="Transl_elong_EFTu/EF1A_C"/>
</dbReference>